<feature type="transmembrane region" description="Helical" evidence="7">
    <location>
        <begin position="77"/>
        <end position="93"/>
    </location>
</feature>
<accession>A0A6N3H8M6</accession>
<dbReference type="EMBL" id="CACRTR010000023">
    <property type="protein sequence ID" value="VYU72888.1"/>
    <property type="molecule type" value="Genomic_DNA"/>
</dbReference>
<dbReference type="InterPro" id="IPR020846">
    <property type="entry name" value="MFS_dom"/>
</dbReference>
<evidence type="ECO:0000256" key="5">
    <source>
        <dbReference type="ARBA" id="ARBA00022989"/>
    </source>
</evidence>
<feature type="transmembrane region" description="Helical" evidence="7">
    <location>
        <begin position="346"/>
        <end position="365"/>
    </location>
</feature>
<feature type="transmembrane region" description="Helical" evidence="7">
    <location>
        <begin position="312"/>
        <end position="334"/>
    </location>
</feature>
<dbReference type="InterPro" id="IPR011701">
    <property type="entry name" value="MFS"/>
</dbReference>
<sequence>MTERRRELIYVCCLTGFITITFAFGRYIFSMITPDIVKELGIDYEFVGRINAFHQGAYLLFSLLGGLLCSVVSVRRLIGGSVVLCGLSVTLLAFVNNPWVLLCIVTLQGIFAATSWIPMVAFVAENIQEKNRGKSLGIISSGTSFGLILNGVLIPWLLKYGTWHTVWLVFGIISLILGAIGIYAVTALGKKSPEGPGLAESGHEPGPAAQGGQPAGSVWRHYLLLVALLVISGLYLIPFQSYIVPLMQEDLGLSEQVSGLCWSLFGFIGIFSGLMAGMLADRTSAKTAMIITYGISVLSIASVVFLDGAAAALLACAIFGLTYNGIFGLHPTYVSRILPPDKTARLFGLLNLSLGLGSMIGNYAGGIIKKATGSFTLAYQLMLVMAVSAVVICLMIKSDREKGGKQNGKNRI</sequence>
<dbReference type="SUPFAM" id="SSF103473">
    <property type="entry name" value="MFS general substrate transporter"/>
    <property type="match status" value="1"/>
</dbReference>
<feature type="transmembrane region" description="Helical" evidence="7">
    <location>
        <begin position="377"/>
        <end position="396"/>
    </location>
</feature>
<keyword evidence="4 7" id="KW-0812">Transmembrane</keyword>
<evidence type="ECO:0000256" key="4">
    <source>
        <dbReference type="ARBA" id="ARBA00022692"/>
    </source>
</evidence>
<dbReference type="Gene3D" id="1.20.1250.20">
    <property type="entry name" value="MFS general substrate transporter like domains"/>
    <property type="match status" value="2"/>
</dbReference>
<feature type="transmembrane region" description="Helical" evidence="7">
    <location>
        <begin position="136"/>
        <end position="158"/>
    </location>
</feature>
<feature type="transmembrane region" description="Helical" evidence="7">
    <location>
        <begin position="287"/>
        <end position="306"/>
    </location>
</feature>
<keyword evidence="5 7" id="KW-1133">Transmembrane helix</keyword>
<dbReference type="GO" id="GO:0022857">
    <property type="term" value="F:transmembrane transporter activity"/>
    <property type="evidence" value="ECO:0007669"/>
    <property type="project" value="InterPro"/>
</dbReference>
<evidence type="ECO:0000256" key="6">
    <source>
        <dbReference type="ARBA" id="ARBA00023136"/>
    </source>
</evidence>
<feature type="transmembrane region" description="Helical" evidence="7">
    <location>
        <begin position="52"/>
        <end position="72"/>
    </location>
</feature>
<dbReference type="InterPro" id="IPR036259">
    <property type="entry name" value="MFS_trans_sf"/>
</dbReference>
<reference evidence="9" key="1">
    <citation type="submission" date="2019-11" db="EMBL/GenBank/DDBJ databases">
        <authorList>
            <person name="Feng L."/>
        </authorList>
    </citation>
    <scope>NUCLEOTIDE SEQUENCE</scope>
    <source>
        <strain evidence="9">ElimosumLFYP34</strain>
    </source>
</reference>
<keyword evidence="6 7" id="KW-0472">Membrane</keyword>
<keyword evidence="2" id="KW-0813">Transport</keyword>
<keyword evidence="3" id="KW-1003">Cell membrane</keyword>
<evidence type="ECO:0000256" key="1">
    <source>
        <dbReference type="ARBA" id="ARBA00004651"/>
    </source>
</evidence>
<proteinExistence type="predicted"/>
<organism evidence="9">
    <name type="scientific">Eubacterium limosum</name>
    <dbReference type="NCBI Taxonomy" id="1736"/>
    <lineage>
        <taxon>Bacteria</taxon>
        <taxon>Bacillati</taxon>
        <taxon>Bacillota</taxon>
        <taxon>Clostridia</taxon>
        <taxon>Eubacteriales</taxon>
        <taxon>Eubacteriaceae</taxon>
        <taxon>Eubacterium</taxon>
    </lineage>
</organism>
<dbReference type="PANTHER" id="PTHR23517">
    <property type="entry name" value="RESISTANCE PROTEIN MDTM, PUTATIVE-RELATED-RELATED"/>
    <property type="match status" value="1"/>
</dbReference>
<gene>
    <name evidence="9" type="ORF">ELLFYP34_01023</name>
</gene>
<evidence type="ECO:0000256" key="2">
    <source>
        <dbReference type="ARBA" id="ARBA00022448"/>
    </source>
</evidence>
<dbReference type="GO" id="GO:0005886">
    <property type="term" value="C:plasma membrane"/>
    <property type="evidence" value="ECO:0007669"/>
    <property type="project" value="UniProtKB-SubCell"/>
</dbReference>
<comment type="subcellular location">
    <subcellularLocation>
        <location evidence="1">Cell membrane</location>
        <topology evidence="1">Multi-pass membrane protein</topology>
    </subcellularLocation>
</comment>
<evidence type="ECO:0000256" key="7">
    <source>
        <dbReference type="SAM" id="Phobius"/>
    </source>
</evidence>
<protein>
    <submittedName>
        <fullName evidence="9">Putative 3-hydroxyphenylpropionic transporter MhpT</fullName>
    </submittedName>
</protein>
<evidence type="ECO:0000256" key="3">
    <source>
        <dbReference type="ARBA" id="ARBA00022475"/>
    </source>
</evidence>
<evidence type="ECO:0000313" key="9">
    <source>
        <dbReference type="EMBL" id="VYU72888.1"/>
    </source>
</evidence>
<feature type="transmembrane region" description="Helical" evidence="7">
    <location>
        <begin position="262"/>
        <end position="280"/>
    </location>
</feature>
<dbReference type="PROSITE" id="PS50850">
    <property type="entry name" value="MFS"/>
    <property type="match status" value="1"/>
</dbReference>
<feature type="transmembrane region" description="Helical" evidence="7">
    <location>
        <begin position="7"/>
        <end position="32"/>
    </location>
</feature>
<name>A0A6N3H8M6_EUBLI</name>
<dbReference type="Pfam" id="PF07690">
    <property type="entry name" value="MFS_1"/>
    <property type="match status" value="1"/>
</dbReference>
<feature type="transmembrane region" description="Helical" evidence="7">
    <location>
        <begin position="164"/>
        <end position="185"/>
    </location>
</feature>
<feature type="transmembrane region" description="Helical" evidence="7">
    <location>
        <begin position="99"/>
        <end position="124"/>
    </location>
</feature>
<feature type="transmembrane region" description="Helical" evidence="7">
    <location>
        <begin position="222"/>
        <end position="242"/>
    </location>
</feature>
<feature type="domain" description="Major facilitator superfamily (MFS) profile" evidence="8">
    <location>
        <begin position="11"/>
        <end position="401"/>
    </location>
</feature>
<dbReference type="AlphaFoldDB" id="A0A6N3H8M6"/>
<dbReference type="InterPro" id="IPR050171">
    <property type="entry name" value="MFS_Transporters"/>
</dbReference>
<evidence type="ECO:0000259" key="8">
    <source>
        <dbReference type="PROSITE" id="PS50850"/>
    </source>
</evidence>
<dbReference type="PANTHER" id="PTHR23517:SF3">
    <property type="entry name" value="INTEGRAL MEMBRANE TRANSPORT PROTEIN"/>
    <property type="match status" value="1"/>
</dbReference>